<gene>
    <name evidence="15" type="ORF">DD235_04630</name>
</gene>
<accession>A0A2V1K5B0</accession>
<keyword evidence="5" id="KW-0406">Ion transport</keyword>
<evidence type="ECO:0000256" key="11">
    <source>
        <dbReference type="ARBA" id="ARBA00023237"/>
    </source>
</evidence>
<dbReference type="RefSeq" id="WP_109060826.1">
    <property type="nucleotide sequence ID" value="NZ_QETA01000001.1"/>
</dbReference>
<evidence type="ECO:0000256" key="8">
    <source>
        <dbReference type="ARBA" id="ARBA00023077"/>
    </source>
</evidence>
<dbReference type="PROSITE" id="PS52016">
    <property type="entry name" value="TONB_DEPENDENT_REC_3"/>
    <property type="match status" value="1"/>
</dbReference>
<dbReference type="NCBIfam" id="TIGR01783">
    <property type="entry name" value="TonB-siderophor"/>
    <property type="match status" value="1"/>
</dbReference>
<comment type="caution">
    <text evidence="15">The sequence shown here is derived from an EMBL/GenBank/DDBJ whole genome shotgun (WGS) entry which is preliminary data.</text>
</comment>
<evidence type="ECO:0000256" key="2">
    <source>
        <dbReference type="ARBA" id="ARBA00009810"/>
    </source>
</evidence>
<keyword evidence="7" id="KW-0408">Iron</keyword>
<dbReference type="Proteomes" id="UP000245212">
    <property type="component" value="Unassembled WGS sequence"/>
</dbReference>
<dbReference type="SUPFAM" id="SSF56935">
    <property type="entry name" value="Porins"/>
    <property type="match status" value="1"/>
</dbReference>
<dbReference type="GO" id="GO:0015891">
    <property type="term" value="P:siderophore transport"/>
    <property type="evidence" value="ECO:0007669"/>
    <property type="project" value="InterPro"/>
</dbReference>
<dbReference type="InterPro" id="IPR011662">
    <property type="entry name" value="Secretin/TonB_short_N"/>
</dbReference>
<dbReference type="Gene3D" id="2.170.130.10">
    <property type="entry name" value="TonB-dependent receptor, plug domain"/>
    <property type="match status" value="1"/>
</dbReference>
<evidence type="ECO:0000313" key="15">
    <source>
        <dbReference type="EMBL" id="PWF25423.1"/>
    </source>
</evidence>
<dbReference type="PANTHER" id="PTHR32552:SF74">
    <property type="entry name" value="HYDROXAMATE SIDEROPHORE RECEPTOR FHUE"/>
    <property type="match status" value="1"/>
</dbReference>
<evidence type="ECO:0000256" key="7">
    <source>
        <dbReference type="ARBA" id="ARBA00023004"/>
    </source>
</evidence>
<dbReference type="Pfam" id="PF07715">
    <property type="entry name" value="Plug"/>
    <property type="match status" value="1"/>
</dbReference>
<dbReference type="GO" id="GO:0009279">
    <property type="term" value="C:cell outer membrane"/>
    <property type="evidence" value="ECO:0007669"/>
    <property type="project" value="UniProtKB-SubCell"/>
</dbReference>
<keyword evidence="4 12" id="KW-1134">Transmembrane beta strand</keyword>
<keyword evidence="11 12" id="KW-0998">Cell outer membrane</keyword>
<protein>
    <submittedName>
        <fullName evidence="15">TonB-dependent siderophore receptor</fullName>
    </submittedName>
</protein>
<keyword evidence="10 15" id="KW-0675">Receptor</keyword>
<keyword evidence="9 12" id="KW-0472">Membrane</keyword>
<keyword evidence="8 13" id="KW-0798">TonB box</keyword>
<evidence type="ECO:0000256" key="6">
    <source>
        <dbReference type="ARBA" id="ARBA00022692"/>
    </source>
</evidence>
<evidence type="ECO:0000256" key="3">
    <source>
        <dbReference type="ARBA" id="ARBA00022448"/>
    </source>
</evidence>
<dbReference type="Gene3D" id="2.40.170.20">
    <property type="entry name" value="TonB-dependent receptor, beta-barrel domain"/>
    <property type="match status" value="1"/>
</dbReference>
<dbReference type="InterPro" id="IPR036942">
    <property type="entry name" value="Beta-barrel_TonB_sf"/>
</dbReference>
<feature type="domain" description="Secretin/TonB short N-terminal" evidence="14">
    <location>
        <begin position="90"/>
        <end position="141"/>
    </location>
</feature>
<keyword evidence="6 12" id="KW-0812">Transmembrane</keyword>
<dbReference type="GO" id="GO:0015344">
    <property type="term" value="F:siderophore uptake transmembrane transporter activity"/>
    <property type="evidence" value="ECO:0007669"/>
    <property type="project" value="TreeGrafter"/>
</dbReference>
<dbReference type="CDD" id="cd01347">
    <property type="entry name" value="ligand_gated_channel"/>
    <property type="match status" value="1"/>
</dbReference>
<comment type="similarity">
    <text evidence="2 12 13">Belongs to the TonB-dependent receptor family.</text>
</comment>
<organism evidence="15 16">
    <name type="scientific">Corticimicrobacter populi</name>
    <dbReference type="NCBI Taxonomy" id="2175229"/>
    <lineage>
        <taxon>Bacteria</taxon>
        <taxon>Pseudomonadati</taxon>
        <taxon>Pseudomonadota</taxon>
        <taxon>Betaproteobacteria</taxon>
        <taxon>Burkholderiales</taxon>
        <taxon>Alcaligenaceae</taxon>
        <taxon>Corticimicrobacter</taxon>
    </lineage>
</organism>
<dbReference type="Pfam" id="PF07660">
    <property type="entry name" value="STN"/>
    <property type="match status" value="1"/>
</dbReference>
<proteinExistence type="inferred from homology"/>
<dbReference type="InterPro" id="IPR039426">
    <property type="entry name" value="TonB-dep_rcpt-like"/>
</dbReference>
<dbReference type="SMART" id="SM00965">
    <property type="entry name" value="STN"/>
    <property type="match status" value="1"/>
</dbReference>
<evidence type="ECO:0000256" key="5">
    <source>
        <dbReference type="ARBA" id="ARBA00022496"/>
    </source>
</evidence>
<keyword evidence="3 12" id="KW-0813">Transport</keyword>
<dbReference type="InterPro" id="IPR000531">
    <property type="entry name" value="Beta-barrel_TonB"/>
</dbReference>
<reference evidence="16" key="1">
    <citation type="submission" date="2018-05" db="EMBL/GenBank/DDBJ databases">
        <authorList>
            <person name="Li Y."/>
        </authorList>
    </citation>
    <scope>NUCLEOTIDE SEQUENCE [LARGE SCALE GENOMIC DNA]</scope>
    <source>
        <strain evidence="16">3d-2-2</strain>
    </source>
</reference>
<evidence type="ECO:0000259" key="14">
    <source>
        <dbReference type="SMART" id="SM00965"/>
    </source>
</evidence>
<evidence type="ECO:0000256" key="4">
    <source>
        <dbReference type="ARBA" id="ARBA00022452"/>
    </source>
</evidence>
<dbReference type="Gene3D" id="3.55.50.30">
    <property type="match status" value="1"/>
</dbReference>
<dbReference type="Pfam" id="PF00593">
    <property type="entry name" value="TonB_dep_Rec_b-barrel"/>
    <property type="match status" value="1"/>
</dbReference>
<keyword evidence="5" id="KW-0410">Iron transport</keyword>
<dbReference type="InterPro" id="IPR010105">
    <property type="entry name" value="TonB_sidphr_rcpt"/>
</dbReference>
<keyword evidence="16" id="KW-1185">Reference proteome</keyword>
<comment type="subcellular location">
    <subcellularLocation>
        <location evidence="1 12">Cell outer membrane</location>
        <topology evidence="1 12">Multi-pass membrane protein</topology>
    </subcellularLocation>
</comment>
<evidence type="ECO:0000256" key="1">
    <source>
        <dbReference type="ARBA" id="ARBA00004571"/>
    </source>
</evidence>
<evidence type="ECO:0000256" key="12">
    <source>
        <dbReference type="PROSITE-ProRule" id="PRU01360"/>
    </source>
</evidence>
<dbReference type="AlphaFoldDB" id="A0A2V1K5B0"/>
<dbReference type="PANTHER" id="PTHR32552">
    <property type="entry name" value="FERRICHROME IRON RECEPTOR-RELATED"/>
    <property type="match status" value="1"/>
</dbReference>
<dbReference type="GO" id="GO:0038023">
    <property type="term" value="F:signaling receptor activity"/>
    <property type="evidence" value="ECO:0007669"/>
    <property type="project" value="InterPro"/>
</dbReference>
<evidence type="ECO:0000256" key="9">
    <source>
        <dbReference type="ARBA" id="ARBA00023136"/>
    </source>
</evidence>
<evidence type="ECO:0000313" key="16">
    <source>
        <dbReference type="Proteomes" id="UP000245212"/>
    </source>
</evidence>
<evidence type="ECO:0000256" key="13">
    <source>
        <dbReference type="RuleBase" id="RU003357"/>
    </source>
</evidence>
<name>A0A2V1K5B0_9BURK</name>
<dbReference type="InterPro" id="IPR012910">
    <property type="entry name" value="Plug_dom"/>
</dbReference>
<sequence length="830" mass="90569">MTLTSRPTQASAATSVSSAEFVHFQRTPLARALQGALICLSLGFALGVDGRPVLAQEPGRPVPAVESGSYSIPSGPLDAAVLRFAREAGINLTYDAALLQGRHSPGLSGRYEAEAGLAALLAGSGIEAQARAGGGYALRPIRQMGRGNTQMLDAVTVQGVADGTTDGTGSYTATGPSRTATGLEMTLRETPQSVTVMTRQRMDDFKLETLADVMEQTPGVTVTRQNDMATFNVRGSKVNLQTDGNRRYSNGWGWNSHIVHSFDDMAEIDRIEVLKGSSGLINGDGAYGATVNLIRKRPTREFQASVTAGAGSWDTYRADADVSGPLNADASLRGRLVAARRDAKTFNGKDTDSSMVYGTLEYDLTPDTVLSAGLTWREREVRGAGGTTPIQGFDGKGNAVPLMPRDFNIGADWAGYRQNSLNAFARLEHRFANGWTGKLQVAHEGIQTPNMRIGSLRYAVPVTAQYGLYKDIKSRDQSVMFDLQGPFELFGQEHQLLFGVGASRHRTTLLRSSQPDEVLNGVDFSQGGSIVPQPADNQNYSDDYFSNDRWYAYTAGRFSLADPVKLIVGARVTDYRQKDVTDVGWYNYDLHEKAVVTPYAGLVIDVAQDVSVYASYASIFQAQSAKDIDDRTLDPEEGITYEVGAKGEFFDRRLNASASYFWMRTDNTAEVAGMNVRGEEYYTAVSGAIRKGYELELSGEVARGWQVQGSYVQNSSDLNSASTTPKHQFKLGTTYQFGESSLRGLTVGAATRWQSAISVQRGTAELRQEAYWLLDLMARYQVNDRLSIHANLNNALDKKYFAGVTNFNAQGLFYTWGAPRSINVSMRYEF</sequence>
<dbReference type="InterPro" id="IPR037066">
    <property type="entry name" value="Plug_dom_sf"/>
</dbReference>
<evidence type="ECO:0000256" key="10">
    <source>
        <dbReference type="ARBA" id="ARBA00023170"/>
    </source>
</evidence>
<dbReference type="EMBL" id="QETA01000001">
    <property type="protein sequence ID" value="PWF25423.1"/>
    <property type="molecule type" value="Genomic_DNA"/>
</dbReference>